<evidence type="ECO:0000313" key="2">
    <source>
        <dbReference type="EMBL" id="MCI35525.1"/>
    </source>
</evidence>
<evidence type="ECO:0000313" key="3">
    <source>
        <dbReference type="Proteomes" id="UP000265520"/>
    </source>
</evidence>
<reference evidence="2 3" key="1">
    <citation type="journal article" date="2018" name="Front. Plant Sci.">
        <title>Red Clover (Trifolium pratense) and Zigzag Clover (T. medium) - A Picture of Genomic Similarities and Differences.</title>
        <authorList>
            <person name="Dluhosova J."/>
            <person name="Istvanek J."/>
            <person name="Nedelnik J."/>
            <person name="Repkova J."/>
        </authorList>
    </citation>
    <scope>NUCLEOTIDE SEQUENCE [LARGE SCALE GENOMIC DNA]</scope>
    <source>
        <strain evidence="3">cv. 10/8</strain>
        <tissue evidence="2">Leaf</tissue>
    </source>
</reference>
<feature type="region of interest" description="Disordered" evidence="1">
    <location>
        <begin position="37"/>
        <end position="59"/>
    </location>
</feature>
<dbReference type="EMBL" id="LXQA010224250">
    <property type="protein sequence ID" value="MCI35525.1"/>
    <property type="molecule type" value="Genomic_DNA"/>
</dbReference>
<accession>A0A392RIU6</accession>
<dbReference type="Proteomes" id="UP000265520">
    <property type="component" value="Unassembled WGS sequence"/>
</dbReference>
<proteinExistence type="predicted"/>
<evidence type="ECO:0000256" key="1">
    <source>
        <dbReference type="SAM" id="MobiDB-lite"/>
    </source>
</evidence>
<organism evidence="2 3">
    <name type="scientific">Trifolium medium</name>
    <dbReference type="NCBI Taxonomy" id="97028"/>
    <lineage>
        <taxon>Eukaryota</taxon>
        <taxon>Viridiplantae</taxon>
        <taxon>Streptophyta</taxon>
        <taxon>Embryophyta</taxon>
        <taxon>Tracheophyta</taxon>
        <taxon>Spermatophyta</taxon>
        <taxon>Magnoliopsida</taxon>
        <taxon>eudicotyledons</taxon>
        <taxon>Gunneridae</taxon>
        <taxon>Pentapetalae</taxon>
        <taxon>rosids</taxon>
        <taxon>fabids</taxon>
        <taxon>Fabales</taxon>
        <taxon>Fabaceae</taxon>
        <taxon>Papilionoideae</taxon>
        <taxon>50 kb inversion clade</taxon>
        <taxon>NPAAA clade</taxon>
        <taxon>Hologalegina</taxon>
        <taxon>IRL clade</taxon>
        <taxon>Trifolieae</taxon>
        <taxon>Trifolium</taxon>
    </lineage>
</organism>
<keyword evidence="3" id="KW-1185">Reference proteome</keyword>
<comment type="caution">
    <text evidence="2">The sequence shown here is derived from an EMBL/GenBank/DDBJ whole genome shotgun (WGS) entry which is preliminary data.</text>
</comment>
<protein>
    <submittedName>
        <fullName evidence="2">Uncharacterized protein</fullName>
    </submittedName>
</protein>
<name>A0A392RIU6_9FABA</name>
<dbReference type="AlphaFoldDB" id="A0A392RIU6"/>
<feature type="compositionally biased region" description="Basic and acidic residues" evidence="1">
    <location>
        <begin position="50"/>
        <end position="59"/>
    </location>
</feature>
<sequence length="59" mass="6526">KDDVLAELMEVSKALGESIRINTERKVHVDNLIKSMTQEAAEVEEEGEDEKGNPEAEGN</sequence>
<feature type="non-terminal residue" evidence="2">
    <location>
        <position position="1"/>
    </location>
</feature>